<feature type="binding site" evidence="12">
    <location>
        <begin position="39"/>
        <end position="40"/>
    </location>
    <ligand>
        <name>NADP(+)</name>
        <dbReference type="ChEBI" id="CHEBI:58349"/>
    </ligand>
</feature>
<keyword evidence="9 12" id="KW-0560">Oxidoreductase</keyword>
<dbReference type="CDD" id="cd02315">
    <property type="entry name" value="ScASADH_like_N"/>
    <property type="match status" value="1"/>
</dbReference>
<dbReference type="GO" id="GO:0009088">
    <property type="term" value="P:threonine biosynthetic process"/>
    <property type="evidence" value="ECO:0007669"/>
    <property type="project" value="UniProtKB-UniRule"/>
</dbReference>
<dbReference type="PANTHER" id="PTHR46718:SF1">
    <property type="entry name" value="ASPARTATE-SEMIALDEHYDE DEHYDROGENASE"/>
    <property type="match status" value="1"/>
</dbReference>
<accession>A0A520KE15</accession>
<dbReference type="Gene3D" id="3.40.50.720">
    <property type="entry name" value="NAD(P)-binding Rossmann-like Domain"/>
    <property type="match status" value="1"/>
</dbReference>
<feature type="domain" description="Semialdehyde dehydrogenase NAD-binding" evidence="14">
    <location>
        <begin position="5"/>
        <end position="133"/>
    </location>
</feature>
<sequence length="356" mass="39311">MDKIKVAILGATGMVGQRYVRLLSNHPWFDISVLSASSSSVGKKYGEIVKWIIEDEIPENVKDITILPAEVEEMKKEGVELIFSALPSEVAYDIELKMAEAGFTVVSDTSAHRMDPDVPLVIPEVNSDHIIAIEEQKRKRKGIIVTGPNCTTIGLAISLKPIHDEFGIKRVLVSTMQALSGAGYFGVPSMAILDNLIPYIKNEEEKVTKEILKILGKYENGFKFANIKIGASCHRVCVLDGHTEVVFLETIKKATPEDIKYCMKNFKGEPQLLSLPTAPLQPIIIREEPDRPQPRIDRLSGKPERAKGMAIVVGRIREELALDNGIKYILLSHNTIRGAAGNAILIAELLKAKNII</sequence>
<comment type="pathway">
    <text evidence="12">Amino-acid biosynthesis; L-lysine biosynthesis via DAP pathway; (S)-tetrahydrodipicolinate from L-aspartate: step 2/4.</text>
</comment>
<feature type="binding site" evidence="12">
    <location>
        <begin position="180"/>
        <end position="181"/>
    </location>
    <ligand>
        <name>NADP(+)</name>
        <dbReference type="ChEBI" id="CHEBI:58349"/>
    </ligand>
</feature>
<evidence type="ECO:0000256" key="2">
    <source>
        <dbReference type="ARBA" id="ARBA00005097"/>
    </source>
</evidence>
<evidence type="ECO:0000256" key="1">
    <source>
        <dbReference type="ARBA" id="ARBA00005021"/>
    </source>
</evidence>
<keyword evidence="10 12" id="KW-0457">Lysine biosynthesis</keyword>
<dbReference type="GO" id="GO:0046983">
    <property type="term" value="F:protein dimerization activity"/>
    <property type="evidence" value="ECO:0007669"/>
    <property type="project" value="InterPro"/>
</dbReference>
<keyword evidence="7 12" id="KW-0521">NADP</keyword>
<feature type="binding site" evidence="12">
    <location>
        <position position="177"/>
    </location>
    <ligand>
        <name>substrate</name>
    </ligand>
</feature>
<feature type="binding site" evidence="12">
    <location>
        <begin position="12"/>
        <end position="15"/>
    </location>
    <ligand>
        <name>NADP(+)</name>
        <dbReference type="ChEBI" id="CHEBI:58349"/>
    </ligand>
</feature>
<evidence type="ECO:0000256" key="7">
    <source>
        <dbReference type="ARBA" id="ARBA00022857"/>
    </source>
</evidence>
<proteinExistence type="inferred from homology"/>
<dbReference type="InterPro" id="IPR036291">
    <property type="entry name" value="NAD(P)-bd_dom_sf"/>
</dbReference>
<keyword evidence="8 12" id="KW-0220">Diaminopimelate biosynthesis</keyword>
<dbReference type="InterPro" id="IPR012080">
    <property type="entry name" value="Asp_semialdehyde_DH"/>
</dbReference>
<feature type="binding site" evidence="12">
    <location>
        <position position="206"/>
    </location>
    <ligand>
        <name>phosphate</name>
        <dbReference type="ChEBI" id="CHEBI:43474"/>
    </ligand>
</feature>
<evidence type="ECO:0000256" key="13">
    <source>
        <dbReference type="PIRSR" id="PIRSR000148-1"/>
    </source>
</evidence>
<evidence type="ECO:0000256" key="6">
    <source>
        <dbReference type="ARBA" id="ARBA00022697"/>
    </source>
</evidence>
<name>A0A520KE15_9CREN</name>
<feature type="binding site" evidence="12">
    <location>
        <position position="203"/>
    </location>
    <ligand>
        <name>substrate</name>
    </ligand>
</feature>
<evidence type="ECO:0000313" key="16">
    <source>
        <dbReference type="EMBL" id="TDA38873.1"/>
    </source>
</evidence>
<dbReference type="GO" id="GO:0009089">
    <property type="term" value="P:lysine biosynthetic process via diaminopimelate"/>
    <property type="evidence" value="ECO:0007669"/>
    <property type="project" value="UniProtKB-UniRule"/>
</dbReference>
<evidence type="ECO:0000259" key="14">
    <source>
        <dbReference type="SMART" id="SM00859"/>
    </source>
</evidence>
<dbReference type="SUPFAM" id="SSF51735">
    <property type="entry name" value="NAD(P)-binding Rossmann-fold domains"/>
    <property type="match status" value="1"/>
</dbReference>
<dbReference type="NCBIfam" id="TIGR00978">
    <property type="entry name" value="asd_EA"/>
    <property type="match status" value="1"/>
</dbReference>
<dbReference type="UniPathway" id="UPA00034">
    <property type="reaction ID" value="UER00016"/>
</dbReference>
<dbReference type="FunFam" id="3.30.360.10:FF:000016">
    <property type="entry name" value="Probable aspartate-semialdehyde dehydrogenase"/>
    <property type="match status" value="1"/>
</dbReference>
<dbReference type="NCBIfam" id="NF006416">
    <property type="entry name" value="PRK08664.1"/>
    <property type="match status" value="1"/>
</dbReference>
<comment type="pathway">
    <text evidence="1 12">Amino-acid biosynthesis; L-methionine biosynthesis via de novo pathway; L-homoserine from L-aspartate: step 2/3.</text>
</comment>
<dbReference type="Pfam" id="PF01118">
    <property type="entry name" value="Semialdhyde_dh"/>
    <property type="match status" value="1"/>
</dbReference>
<comment type="caution">
    <text evidence="15">The sequence shown here is derived from an EMBL/GenBank/DDBJ whole genome shotgun (WGS) entry which is preliminary data.</text>
</comment>
<evidence type="ECO:0000313" key="18">
    <source>
        <dbReference type="Proteomes" id="UP000317265"/>
    </source>
</evidence>
<evidence type="ECO:0000256" key="3">
    <source>
        <dbReference type="ARBA" id="ARBA00010584"/>
    </source>
</evidence>
<dbReference type="PANTHER" id="PTHR46718">
    <property type="entry name" value="ASPARTATE-SEMIALDEHYDE DEHYDROGENASE"/>
    <property type="match status" value="1"/>
</dbReference>
<dbReference type="InterPro" id="IPR000534">
    <property type="entry name" value="Semialdehyde_DH_NAD-bd"/>
</dbReference>
<feature type="active site" description="Proton acceptor" evidence="12 13">
    <location>
        <position position="242"/>
    </location>
</feature>
<dbReference type="Proteomes" id="UP000316080">
    <property type="component" value="Unassembled WGS sequence"/>
</dbReference>
<reference evidence="16 18" key="1">
    <citation type="journal article" date="2019" name="Nat. Microbiol.">
        <title>Expanding anaerobic alkane metabolism in the domain of Archaea.</title>
        <authorList>
            <person name="Wang Y."/>
            <person name="Wegener G."/>
            <person name="Hou J."/>
            <person name="Wang F."/>
            <person name="Xiao X."/>
        </authorList>
    </citation>
    <scope>NUCLEOTIDE SEQUENCE [LARGE SCALE GENOMIC DNA]</scope>
    <source>
        <strain evidence="16">WYZ-LMO11</strain>
    </source>
</reference>
<dbReference type="InterPro" id="IPR005676">
    <property type="entry name" value="Asp_semi-ald_DH_pep-lack"/>
</dbReference>
<feature type="binding site" evidence="12">
    <location>
        <position position="113"/>
    </location>
    <ligand>
        <name>phosphate</name>
        <dbReference type="ChEBI" id="CHEBI:43474"/>
    </ligand>
</feature>
<keyword evidence="5 12" id="KW-0028">Amino-acid biosynthesis</keyword>
<comment type="pathway">
    <text evidence="2 12">Amino-acid biosynthesis; L-threonine biosynthesis; L-threonine from L-aspartate: step 2/5.</text>
</comment>
<evidence type="ECO:0000256" key="8">
    <source>
        <dbReference type="ARBA" id="ARBA00022915"/>
    </source>
</evidence>
<evidence type="ECO:0000256" key="11">
    <source>
        <dbReference type="ARBA" id="ARBA00023167"/>
    </source>
</evidence>
<evidence type="ECO:0000313" key="15">
    <source>
        <dbReference type="EMBL" id="RZN55248.1"/>
    </source>
</evidence>
<dbReference type="GO" id="GO:0050661">
    <property type="term" value="F:NADP binding"/>
    <property type="evidence" value="ECO:0007669"/>
    <property type="project" value="UniProtKB-UniRule"/>
</dbReference>
<dbReference type="AlphaFoldDB" id="A0A520KE15"/>
<feature type="binding site" evidence="12">
    <location>
        <begin position="334"/>
        <end position="335"/>
    </location>
    <ligand>
        <name>NADP(+)</name>
        <dbReference type="ChEBI" id="CHEBI:58349"/>
    </ligand>
</feature>
<dbReference type="InterPro" id="IPR051823">
    <property type="entry name" value="ASADH-related"/>
</dbReference>
<evidence type="ECO:0000256" key="9">
    <source>
        <dbReference type="ARBA" id="ARBA00023002"/>
    </source>
</evidence>
<dbReference type="GO" id="GO:0004073">
    <property type="term" value="F:aspartate-semialdehyde dehydrogenase activity"/>
    <property type="evidence" value="ECO:0007669"/>
    <property type="project" value="UniProtKB-UniRule"/>
</dbReference>
<feature type="binding site" evidence="12">
    <location>
        <position position="235"/>
    </location>
    <ligand>
        <name>substrate</name>
    </ligand>
</feature>
<dbReference type="EC" id="1.2.1.11" evidence="4 12"/>
<dbReference type="PIRSF" id="PIRSF000148">
    <property type="entry name" value="ASA_dh"/>
    <property type="match status" value="1"/>
</dbReference>
<dbReference type="HAMAP" id="MF_02121">
    <property type="entry name" value="ASADH"/>
    <property type="match status" value="1"/>
</dbReference>
<dbReference type="SMART" id="SM00859">
    <property type="entry name" value="Semialdhyde_dh"/>
    <property type="match status" value="1"/>
</dbReference>
<dbReference type="SUPFAM" id="SSF55347">
    <property type="entry name" value="Glyceraldehyde-3-phosphate dehydrogenase-like, C-terminal domain"/>
    <property type="match status" value="1"/>
</dbReference>
<dbReference type="UniPathway" id="UPA00050">
    <property type="reaction ID" value="UER00463"/>
</dbReference>
<comment type="function">
    <text evidence="12">Catalyzes the NADPH-dependent formation of L-aspartate-semialdehyde (L-ASA) by the reductive dephosphorylation of L-aspartyl-4-phosphate.</text>
</comment>
<dbReference type="GO" id="GO:0071266">
    <property type="term" value="P:'de novo' L-methionine biosynthetic process"/>
    <property type="evidence" value="ECO:0007669"/>
    <property type="project" value="UniProtKB-UniRule"/>
</dbReference>
<gene>
    <name evidence="12 15" type="primary">asd</name>
    <name evidence="16" type="ORF">DSO09_03240</name>
    <name evidence="15" type="ORF">EF809_05860</name>
</gene>
<dbReference type="InterPro" id="IPR012280">
    <property type="entry name" value="Semialdhyde_DH_dimer_dom"/>
</dbReference>
<dbReference type="EMBL" id="RXIH01000046">
    <property type="protein sequence ID" value="RZN55248.1"/>
    <property type="molecule type" value="Genomic_DNA"/>
</dbReference>
<keyword evidence="6 12" id="KW-0791">Threonine biosynthesis</keyword>
<comment type="catalytic activity">
    <reaction evidence="12">
        <text>L-aspartate 4-semialdehyde + phosphate + NADP(+) = 4-phospho-L-aspartate + NADPH + H(+)</text>
        <dbReference type="Rhea" id="RHEA:24284"/>
        <dbReference type="ChEBI" id="CHEBI:15378"/>
        <dbReference type="ChEBI" id="CHEBI:43474"/>
        <dbReference type="ChEBI" id="CHEBI:57535"/>
        <dbReference type="ChEBI" id="CHEBI:57783"/>
        <dbReference type="ChEBI" id="CHEBI:58349"/>
        <dbReference type="ChEBI" id="CHEBI:537519"/>
        <dbReference type="EC" id="1.2.1.11"/>
    </reaction>
</comment>
<evidence type="ECO:0000256" key="10">
    <source>
        <dbReference type="ARBA" id="ARBA00023154"/>
    </source>
</evidence>
<dbReference type="Gene3D" id="3.30.360.10">
    <property type="entry name" value="Dihydrodipicolinate Reductase, domain 2"/>
    <property type="match status" value="1"/>
</dbReference>
<comment type="caution">
    <text evidence="12">Lacks conserved residue(s) required for the propagation of feature annotation.</text>
</comment>
<evidence type="ECO:0000313" key="17">
    <source>
        <dbReference type="Proteomes" id="UP000316080"/>
    </source>
</evidence>
<dbReference type="Proteomes" id="UP000317265">
    <property type="component" value="Unassembled WGS sequence"/>
</dbReference>
<evidence type="ECO:0000256" key="5">
    <source>
        <dbReference type="ARBA" id="ARBA00022605"/>
    </source>
</evidence>
<feature type="active site" description="Acyl-thioester intermediate" evidence="12 13">
    <location>
        <position position="150"/>
    </location>
</feature>
<evidence type="ECO:0000256" key="12">
    <source>
        <dbReference type="HAMAP-Rule" id="MF_02121"/>
    </source>
</evidence>
<protein>
    <recommendedName>
        <fullName evidence="4 12">Aspartate-semialdehyde dehydrogenase</fullName>
        <shortName evidence="12">ASA dehydrogenase</shortName>
        <shortName evidence="12">ASADH</shortName>
        <ecNumber evidence="4 12">1.2.1.11</ecNumber>
    </recommendedName>
    <alternativeName>
        <fullName evidence="12">Aspartate-beta-semialdehyde dehydrogenase</fullName>
    </alternativeName>
</protein>
<comment type="subunit">
    <text evidence="12">Homodimer.</text>
</comment>
<evidence type="ECO:0000256" key="4">
    <source>
        <dbReference type="ARBA" id="ARBA00013120"/>
    </source>
</evidence>
<dbReference type="UniPathway" id="UPA00051">
    <property type="reaction ID" value="UER00464"/>
</dbReference>
<dbReference type="EMBL" id="QNVI01000041">
    <property type="protein sequence ID" value="TDA38873.1"/>
    <property type="molecule type" value="Genomic_DNA"/>
</dbReference>
<organism evidence="15 17">
    <name type="scientific">Thermoproteota archaeon</name>
    <dbReference type="NCBI Taxonomy" id="2056631"/>
    <lineage>
        <taxon>Archaea</taxon>
        <taxon>Thermoproteota</taxon>
    </lineage>
</organism>
<dbReference type="CDD" id="cd18130">
    <property type="entry name" value="ASADH_C_arch_fung_like"/>
    <property type="match status" value="1"/>
</dbReference>
<keyword evidence="11 12" id="KW-0486">Methionine biosynthesis</keyword>
<dbReference type="Pfam" id="PF02774">
    <property type="entry name" value="Semialdhyde_dhC"/>
    <property type="match status" value="1"/>
</dbReference>
<dbReference type="GO" id="GO:0051287">
    <property type="term" value="F:NAD binding"/>
    <property type="evidence" value="ECO:0007669"/>
    <property type="project" value="InterPro"/>
</dbReference>
<reference evidence="15 17" key="2">
    <citation type="journal article" date="2019" name="Nat. Microbiol.">
        <title>Wide diversity of methane and short-chain alkane metabolisms in uncultured archaea.</title>
        <authorList>
            <person name="Borrel G."/>
            <person name="Adam P.S."/>
            <person name="McKay L.J."/>
            <person name="Chen L.X."/>
            <person name="Sierra-Garcia I.N."/>
            <person name="Sieber C.M."/>
            <person name="Letourneur Q."/>
            <person name="Ghozlane A."/>
            <person name="Andersen G.L."/>
            <person name="Li W.J."/>
            <person name="Hallam S.J."/>
            <person name="Muyzer G."/>
            <person name="de Oliveira V.M."/>
            <person name="Inskeep W.P."/>
            <person name="Banfield J.F."/>
            <person name="Gribaldo S."/>
        </authorList>
    </citation>
    <scope>NUCLEOTIDE SEQUENCE [LARGE SCALE GENOMIC DNA]</scope>
    <source>
        <strain evidence="15">Verst-YHS</strain>
    </source>
</reference>
<comment type="similarity">
    <text evidence="3 12">Belongs to the aspartate-semialdehyde dehydrogenase family.</text>
</comment>
<dbReference type="GO" id="GO:0019877">
    <property type="term" value="P:diaminopimelate biosynthetic process"/>
    <property type="evidence" value="ECO:0007669"/>
    <property type="project" value="UniProtKB-UniRule"/>
</dbReference>